<name>A0A7J9A3P1_9ROSI</name>
<evidence type="ECO:0000313" key="2">
    <source>
        <dbReference type="Proteomes" id="UP000593574"/>
    </source>
</evidence>
<dbReference type="EMBL" id="JABEZV010000008">
    <property type="protein sequence ID" value="MBA0718658.1"/>
    <property type="molecule type" value="Genomic_DNA"/>
</dbReference>
<reference evidence="1 2" key="1">
    <citation type="journal article" date="2019" name="Genome Biol. Evol.">
        <title>Insights into the evolution of the New World diploid cottons (Gossypium, subgenus Houzingenia) based on genome sequencing.</title>
        <authorList>
            <person name="Grover C.E."/>
            <person name="Arick M.A. 2nd"/>
            <person name="Thrash A."/>
            <person name="Conover J.L."/>
            <person name="Sanders W.S."/>
            <person name="Peterson D.G."/>
            <person name="Frelichowski J.E."/>
            <person name="Scheffler J.A."/>
            <person name="Scheffler B.E."/>
            <person name="Wendel J.F."/>
        </authorList>
    </citation>
    <scope>NUCLEOTIDE SEQUENCE [LARGE SCALE GENOMIC DNA]</scope>
    <source>
        <strain evidence="1">4</strain>
        <tissue evidence="1">Leaf</tissue>
    </source>
</reference>
<dbReference type="Proteomes" id="UP000593574">
    <property type="component" value="Unassembled WGS sequence"/>
</dbReference>
<gene>
    <name evidence="1" type="ORF">Golax_006391</name>
</gene>
<keyword evidence="2" id="KW-1185">Reference proteome</keyword>
<comment type="caution">
    <text evidence="1">The sequence shown here is derived from an EMBL/GenBank/DDBJ whole genome shotgun (WGS) entry which is preliminary data.</text>
</comment>
<evidence type="ECO:0000313" key="1">
    <source>
        <dbReference type="EMBL" id="MBA0718658.1"/>
    </source>
</evidence>
<proteinExistence type="predicted"/>
<accession>A0A7J9A3P1</accession>
<organism evidence="1 2">
    <name type="scientific">Gossypium laxum</name>
    <dbReference type="NCBI Taxonomy" id="34288"/>
    <lineage>
        <taxon>Eukaryota</taxon>
        <taxon>Viridiplantae</taxon>
        <taxon>Streptophyta</taxon>
        <taxon>Embryophyta</taxon>
        <taxon>Tracheophyta</taxon>
        <taxon>Spermatophyta</taxon>
        <taxon>Magnoliopsida</taxon>
        <taxon>eudicotyledons</taxon>
        <taxon>Gunneridae</taxon>
        <taxon>Pentapetalae</taxon>
        <taxon>rosids</taxon>
        <taxon>malvids</taxon>
        <taxon>Malvales</taxon>
        <taxon>Malvaceae</taxon>
        <taxon>Malvoideae</taxon>
        <taxon>Gossypium</taxon>
    </lineage>
</organism>
<sequence>ANRKARSGDWRRYTSSIKLRSTIFGTNFRKSKPRIEMGSLGGMPQSVYLGRLELRRCGAQRRRVFSHGRHIATVPHLGESNADSRSSISHLLPHKSCVIRLPMAIRSDSSTGDDIYTWITTWIQEFQKALLEMREAIFGWLITLWKIWKHRNEILFSGAAPNPQQKRVALQRYWRVISPFPYTIHISFEHRQHHLLSKKNSVA</sequence>
<protein>
    <submittedName>
        <fullName evidence="1">Uncharacterized protein</fullName>
    </submittedName>
</protein>
<feature type="non-terminal residue" evidence="1">
    <location>
        <position position="203"/>
    </location>
</feature>
<dbReference type="AlphaFoldDB" id="A0A7J9A3P1"/>